<dbReference type="AlphaFoldDB" id="A0A6M3IQ71"/>
<evidence type="ECO:0000313" key="1">
    <source>
        <dbReference type="EMBL" id="QJA59267.1"/>
    </source>
</evidence>
<dbReference type="EMBL" id="MT141362">
    <property type="protein sequence ID" value="QJA59267.1"/>
    <property type="molecule type" value="Genomic_DNA"/>
</dbReference>
<protein>
    <submittedName>
        <fullName evidence="1">Uncharacterized protein</fullName>
    </submittedName>
</protein>
<reference evidence="1" key="1">
    <citation type="submission" date="2020-03" db="EMBL/GenBank/DDBJ databases">
        <title>The deep terrestrial virosphere.</title>
        <authorList>
            <person name="Holmfeldt K."/>
            <person name="Nilsson E."/>
            <person name="Simone D."/>
            <person name="Lopez-Fernandez M."/>
            <person name="Wu X."/>
            <person name="de Brujin I."/>
            <person name="Lundin D."/>
            <person name="Andersson A."/>
            <person name="Bertilsson S."/>
            <person name="Dopson M."/>
        </authorList>
    </citation>
    <scope>NUCLEOTIDE SEQUENCE</scope>
    <source>
        <strain evidence="1">MM415B01320</strain>
    </source>
</reference>
<name>A0A6M3IQ71_9ZZZZ</name>
<proteinExistence type="predicted"/>
<sequence length="60" mass="6790">METKDGDRIVQLANRIARQEAVRAKEVALKGQRLIIWQYGKAIADLAAQDRKNKLEGGKR</sequence>
<gene>
    <name evidence="1" type="ORF">MM415B01320_0018</name>
</gene>
<organism evidence="1">
    <name type="scientific">viral metagenome</name>
    <dbReference type="NCBI Taxonomy" id="1070528"/>
    <lineage>
        <taxon>unclassified sequences</taxon>
        <taxon>metagenomes</taxon>
        <taxon>organismal metagenomes</taxon>
    </lineage>
</organism>
<accession>A0A6M3IQ71</accession>